<dbReference type="InterPro" id="IPR023205">
    <property type="entry name" value="DsbA/DsbL"/>
</dbReference>
<comment type="caution">
    <text evidence="5">The sequence shown here is derived from an EMBL/GenBank/DDBJ whole genome shotgun (WGS) entry which is preliminary data.</text>
</comment>
<dbReference type="CDD" id="cd03019">
    <property type="entry name" value="DsbA_DsbA"/>
    <property type="match status" value="1"/>
</dbReference>
<gene>
    <name evidence="5" type="ORF">Lysil_0564</name>
</gene>
<dbReference type="Gene3D" id="3.40.30.10">
    <property type="entry name" value="Glutaredoxin"/>
    <property type="match status" value="1"/>
</dbReference>
<feature type="chain" id="PRO_5014433824" evidence="3">
    <location>
        <begin position="26"/>
        <end position="263"/>
    </location>
</feature>
<dbReference type="EMBL" id="NPZB01000001">
    <property type="protein sequence ID" value="PNS08935.1"/>
    <property type="molecule type" value="Genomic_DNA"/>
</dbReference>
<feature type="signal peptide" evidence="3">
    <location>
        <begin position="1"/>
        <end position="25"/>
    </location>
</feature>
<reference evidence="5 6" key="1">
    <citation type="submission" date="2017-08" db="EMBL/GenBank/DDBJ databases">
        <title>Lysobacter sylvestris genome.</title>
        <authorList>
            <person name="Zhang D.-C."/>
            <person name="Albuquerque L."/>
            <person name="Franca L."/>
            <person name="Froufe H.J.C."/>
            <person name="Barroso C."/>
            <person name="Egas C."/>
            <person name="Da Costa M."/>
            <person name="Margesin R."/>
        </authorList>
    </citation>
    <scope>NUCLEOTIDE SEQUENCE [LARGE SCALE GENOMIC DNA]</scope>
    <source>
        <strain evidence="5 6">AM20-91</strain>
    </source>
</reference>
<name>A0A2K1Q1L8_9GAMM</name>
<dbReference type="PROSITE" id="PS51352">
    <property type="entry name" value="THIOREDOXIN_2"/>
    <property type="match status" value="1"/>
</dbReference>
<keyword evidence="6" id="KW-1185">Reference proteome</keyword>
<dbReference type="SUPFAM" id="SSF52833">
    <property type="entry name" value="Thioredoxin-like"/>
    <property type="match status" value="1"/>
</dbReference>
<dbReference type="InterPro" id="IPR036249">
    <property type="entry name" value="Thioredoxin-like_sf"/>
</dbReference>
<sequence length="263" mass="27412">MRTLVSIAALALVATLSACKPSADSAPAATAPASSTPAADSSTPAKDSAPASTASTTPPAPPVSHVPTGPAPVEGKDYEVVANGQPFDPVDGKIEVTEVFNYVCPACAAFEPMFAPWAKSLPADVHVTHLAAPFGRMWDDYARAYYAAEALGVVDRTHQAMFDEIHVKQTLKGEHGTDGIDAIAAFYGRQGVDVAQFKSAASSFAVESKLAKAKQYTQAEGVSGTPTLIIDGKYRITGGQTRDEQLKIADALIAKERAARGGH</sequence>
<evidence type="ECO:0000256" key="3">
    <source>
        <dbReference type="SAM" id="SignalP"/>
    </source>
</evidence>
<evidence type="ECO:0000256" key="2">
    <source>
        <dbReference type="SAM" id="MobiDB-lite"/>
    </source>
</evidence>
<accession>A0A2K1Q1L8</accession>
<dbReference type="PANTHER" id="PTHR35891">
    <property type="entry name" value="THIOL:DISULFIDE INTERCHANGE PROTEIN DSBA"/>
    <property type="match status" value="1"/>
</dbReference>
<evidence type="ECO:0000259" key="4">
    <source>
        <dbReference type="PROSITE" id="PS51352"/>
    </source>
</evidence>
<dbReference type="Proteomes" id="UP000236220">
    <property type="component" value="Unassembled WGS sequence"/>
</dbReference>
<dbReference type="AlphaFoldDB" id="A0A2K1Q1L8"/>
<dbReference type="InterPro" id="IPR050824">
    <property type="entry name" value="Thiol_disulfide_DsbA"/>
</dbReference>
<dbReference type="PANTHER" id="PTHR35891:SF2">
    <property type="entry name" value="THIOL:DISULFIDE INTERCHANGE PROTEIN DSBA"/>
    <property type="match status" value="1"/>
</dbReference>
<protein>
    <submittedName>
        <fullName evidence="5">Thioredoxin</fullName>
    </submittedName>
</protein>
<organism evidence="5 6">
    <name type="scientific">Solilutibacter silvestris</name>
    <dbReference type="NCBI Taxonomy" id="1645665"/>
    <lineage>
        <taxon>Bacteria</taxon>
        <taxon>Pseudomonadati</taxon>
        <taxon>Pseudomonadota</taxon>
        <taxon>Gammaproteobacteria</taxon>
        <taxon>Lysobacterales</taxon>
        <taxon>Lysobacteraceae</taxon>
        <taxon>Solilutibacter</taxon>
    </lineage>
</organism>
<dbReference type="InterPro" id="IPR013766">
    <property type="entry name" value="Thioredoxin_domain"/>
</dbReference>
<dbReference type="Pfam" id="PF13462">
    <property type="entry name" value="Thioredoxin_4"/>
    <property type="match status" value="1"/>
</dbReference>
<dbReference type="OrthoDB" id="9784896at2"/>
<evidence type="ECO:0000313" key="5">
    <source>
        <dbReference type="EMBL" id="PNS08935.1"/>
    </source>
</evidence>
<dbReference type="PROSITE" id="PS51257">
    <property type="entry name" value="PROKAR_LIPOPROTEIN"/>
    <property type="match status" value="1"/>
</dbReference>
<feature type="compositionally biased region" description="Low complexity" evidence="2">
    <location>
        <begin position="21"/>
        <end position="57"/>
    </location>
</feature>
<proteinExistence type="predicted"/>
<feature type="region of interest" description="Disordered" evidence="2">
    <location>
        <begin position="21"/>
        <end position="76"/>
    </location>
</feature>
<evidence type="ECO:0000313" key="6">
    <source>
        <dbReference type="Proteomes" id="UP000236220"/>
    </source>
</evidence>
<dbReference type="RefSeq" id="WP_103074058.1">
    <property type="nucleotide sequence ID" value="NZ_NPZB01000001.1"/>
</dbReference>
<keyword evidence="1 3" id="KW-0732">Signal</keyword>
<evidence type="ECO:0000256" key="1">
    <source>
        <dbReference type="ARBA" id="ARBA00022729"/>
    </source>
</evidence>
<feature type="domain" description="Thioredoxin" evidence="4">
    <location>
        <begin position="54"/>
        <end position="254"/>
    </location>
</feature>
<dbReference type="InterPro" id="IPR012336">
    <property type="entry name" value="Thioredoxin-like_fold"/>
</dbReference>